<keyword evidence="1" id="KW-0547">Nucleotide-binding</keyword>
<gene>
    <name evidence="4" type="ORF">RM445_05415</name>
</gene>
<dbReference type="CDD" id="cd06170">
    <property type="entry name" value="LuxR_C_like"/>
    <property type="match status" value="1"/>
</dbReference>
<evidence type="ECO:0000256" key="1">
    <source>
        <dbReference type="ARBA" id="ARBA00022741"/>
    </source>
</evidence>
<accession>A0ABU2N5G1</accession>
<dbReference type="PANTHER" id="PTHR16305">
    <property type="entry name" value="TESTICULAR SOLUBLE ADENYLYL CYCLASE"/>
    <property type="match status" value="1"/>
</dbReference>
<dbReference type="InterPro" id="IPR036388">
    <property type="entry name" value="WH-like_DNA-bd_sf"/>
</dbReference>
<dbReference type="PRINTS" id="PR00038">
    <property type="entry name" value="HTHLUXR"/>
</dbReference>
<reference evidence="5" key="1">
    <citation type="submission" date="2023-07" db="EMBL/GenBank/DDBJ databases">
        <title>30 novel species of actinomycetes from the DSMZ collection.</title>
        <authorList>
            <person name="Nouioui I."/>
        </authorList>
    </citation>
    <scope>NUCLEOTIDE SEQUENCE [LARGE SCALE GENOMIC DNA]</scope>
    <source>
        <strain evidence="5">DSM 45834</strain>
    </source>
</reference>
<dbReference type="InterPro" id="IPR016032">
    <property type="entry name" value="Sig_transdc_resp-reg_C-effctor"/>
</dbReference>
<dbReference type="InterPro" id="IPR027417">
    <property type="entry name" value="P-loop_NTPase"/>
</dbReference>
<dbReference type="SMART" id="SM00421">
    <property type="entry name" value="HTH_LUXR"/>
    <property type="match status" value="1"/>
</dbReference>
<evidence type="ECO:0000256" key="2">
    <source>
        <dbReference type="ARBA" id="ARBA00022840"/>
    </source>
</evidence>
<evidence type="ECO:0000313" key="4">
    <source>
        <dbReference type="EMBL" id="MDT0348961.1"/>
    </source>
</evidence>
<dbReference type="InterPro" id="IPR041664">
    <property type="entry name" value="AAA_16"/>
</dbReference>
<feature type="domain" description="HTH luxR-type" evidence="3">
    <location>
        <begin position="774"/>
        <end position="839"/>
    </location>
</feature>
<dbReference type="EMBL" id="JAVREJ010000002">
    <property type="protein sequence ID" value="MDT0348961.1"/>
    <property type="molecule type" value="Genomic_DNA"/>
</dbReference>
<dbReference type="Pfam" id="PF13191">
    <property type="entry name" value="AAA_16"/>
    <property type="match status" value="1"/>
</dbReference>
<comment type="caution">
    <text evidence="4">The sequence shown here is derived from an EMBL/GenBank/DDBJ whole genome shotgun (WGS) entry which is preliminary data.</text>
</comment>
<keyword evidence="2" id="KW-0067">ATP-binding</keyword>
<name>A0ABU2N5G1_9PSEU</name>
<dbReference type="SUPFAM" id="SSF46894">
    <property type="entry name" value="C-terminal effector domain of the bipartite response regulators"/>
    <property type="match status" value="1"/>
</dbReference>
<sequence length="842" mass="89291">MRLLERDLPLAVLCDRAGRAAEGRGSVVLVTGEAGIGKTVLLRALAEQAPVPVLWGMCDSLSTPRPLGPLRDVATDLGPAVAAVLQEATAQHEIFGAALDALRSRPRVFVVEDLHWGDEATLDLVRFLGRRIGALPLLLVLSYRETVGPAHPLRAVLGDLVTTPDARRLQLTPLSRGAVAELVGEHGLDPAGIHARTAGNPFFVSQILAQPDSPLPETVRDAVVARTAALAPAERRTLELLSCAPEGVTGALLAALAVAPGTVEALEATGLLDRRERSVVFRHEIARLAVLGAVPAGAEPDLHAAMIEALEAVGGDASVLAHHASAAADVARILRYAPAAAVEAARSGAHREAVAFYELALQHIGQDDPAARAAALEFLAEELYLTDRLDAAIAARTQALELRRGLGDVVAVGDGHRALSLFEWYAADRRAAERQDEAAISILSDAGEPRALGYALANRAYLAAGRGDETKGLQAGHDAQRIAHELGDPALHTAASIGVALIRLGGGGAQEARSDLFAARDSGLRLRRDELVTVPMSNLAHHEVEQGRFAQADSILADALRFSEQRDIPICTMWQRAVQARLRLLQGRWPEAEQAALAVLAAGDIPLGRLWSHLVLGLLAARRDAPVENPHLDELWRLARKLGLPGVLAPATAALAEQAWITRRADPRLDGHLSTLADLPGPAGNQLRRWVRRLAGAGMADAHRSVPAQEPVPAIEEQPYEQALARWDDGSSDALLAALPLLDDLDARVVAARMRGRLRELGVTGLPRGRSPATRANLGGLTGRQLDVLTLLTEGLSNADIAARLVISRKTADHHVSAILGKLGARSRGEAVAAARRLGLEQ</sequence>
<dbReference type="PANTHER" id="PTHR16305:SF35">
    <property type="entry name" value="TRANSCRIPTIONAL ACTIVATOR DOMAIN"/>
    <property type="match status" value="1"/>
</dbReference>
<evidence type="ECO:0000313" key="5">
    <source>
        <dbReference type="Proteomes" id="UP001183202"/>
    </source>
</evidence>
<dbReference type="InterPro" id="IPR000792">
    <property type="entry name" value="Tscrpt_reg_LuxR_C"/>
</dbReference>
<organism evidence="4 5">
    <name type="scientific">Pseudonocardia charpentierae</name>
    <dbReference type="NCBI Taxonomy" id="3075545"/>
    <lineage>
        <taxon>Bacteria</taxon>
        <taxon>Bacillati</taxon>
        <taxon>Actinomycetota</taxon>
        <taxon>Actinomycetes</taxon>
        <taxon>Pseudonocardiales</taxon>
        <taxon>Pseudonocardiaceae</taxon>
        <taxon>Pseudonocardia</taxon>
    </lineage>
</organism>
<dbReference type="Gene3D" id="1.25.40.10">
    <property type="entry name" value="Tetratricopeptide repeat domain"/>
    <property type="match status" value="1"/>
</dbReference>
<protein>
    <submittedName>
        <fullName evidence="4">AAA family ATPase</fullName>
    </submittedName>
</protein>
<dbReference type="InterPro" id="IPR011990">
    <property type="entry name" value="TPR-like_helical_dom_sf"/>
</dbReference>
<dbReference type="RefSeq" id="WP_311554896.1">
    <property type="nucleotide sequence ID" value="NZ_JAVREJ010000002.1"/>
</dbReference>
<proteinExistence type="predicted"/>
<dbReference type="Pfam" id="PF00196">
    <property type="entry name" value="GerE"/>
    <property type="match status" value="1"/>
</dbReference>
<dbReference type="SUPFAM" id="SSF52540">
    <property type="entry name" value="P-loop containing nucleoside triphosphate hydrolases"/>
    <property type="match status" value="1"/>
</dbReference>
<dbReference type="PROSITE" id="PS50043">
    <property type="entry name" value="HTH_LUXR_2"/>
    <property type="match status" value="1"/>
</dbReference>
<dbReference type="SUPFAM" id="SSF48452">
    <property type="entry name" value="TPR-like"/>
    <property type="match status" value="1"/>
</dbReference>
<dbReference type="Gene3D" id="1.10.10.10">
    <property type="entry name" value="Winged helix-like DNA-binding domain superfamily/Winged helix DNA-binding domain"/>
    <property type="match status" value="1"/>
</dbReference>
<dbReference type="Proteomes" id="UP001183202">
    <property type="component" value="Unassembled WGS sequence"/>
</dbReference>
<keyword evidence="5" id="KW-1185">Reference proteome</keyword>
<evidence type="ECO:0000259" key="3">
    <source>
        <dbReference type="PROSITE" id="PS50043"/>
    </source>
</evidence>